<dbReference type="EMBL" id="SJPJ01000001">
    <property type="protein sequence ID" value="TWT80442.1"/>
    <property type="molecule type" value="Genomic_DNA"/>
</dbReference>
<dbReference type="PANTHER" id="PTHR36966:SF1">
    <property type="entry name" value="REP-ASSOCIATED TYROSINE TRANSPOSASE"/>
    <property type="match status" value="1"/>
</dbReference>
<dbReference type="Proteomes" id="UP000315010">
    <property type="component" value="Unassembled WGS sequence"/>
</dbReference>
<dbReference type="InterPro" id="IPR052715">
    <property type="entry name" value="RAYT_transposase"/>
</dbReference>
<protein>
    <recommendedName>
        <fullName evidence="1">Transposase IS200-like domain-containing protein</fullName>
    </recommendedName>
</protein>
<evidence type="ECO:0000313" key="2">
    <source>
        <dbReference type="EMBL" id="TWT80442.1"/>
    </source>
</evidence>
<gene>
    <name evidence="2" type="ORF">CA13_18590</name>
</gene>
<proteinExistence type="predicted"/>
<dbReference type="GO" id="GO:0004803">
    <property type="term" value="F:transposase activity"/>
    <property type="evidence" value="ECO:0007669"/>
    <property type="project" value="InterPro"/>
</dbReference>
<dbReference type="AlphaFoldDB" id="A0A5C5YZB6"/>
<feature type="domain" description="Transposase IS200-like" evidence="1">
    <location>
        <begin position="77"/>
        <end position="198"/>
    </location>
</feature>
<sequence>MADEWIFRRRNLPHVDVEGKPTFITACLSGSLSAAGLRKIRSYREELSNRSAPEDVTPEEWELKKHKLIFKLVDSLLDGAAPVQHLKDHRLARIVQNAFLHFADQRYRLYAFVVMPSHHHWVFLPDETWASELAVEQAGKARRKTPREAISHSIQSFTATQCNRTLCHSGAFWQTETFDHVVRDEAELMRIIHYIEQNPVVAGLVTNADDYHWSSARLRKQLDLKPGDAITKPVE</sequence>
<accession>A0A5C5YZB6</accession>
<dbReference type="RefSeq" id="WP_146395469.1">
    <property type="nucleotide sequence ID" value="NZ_SJPJ01000001.1"/>
</dbReference>
<dbReference type="InterPro" id="IPR036515">
    <property type="entry name" value="Transposase_17_sf"/>
</dbReference>
<keyword evidence="3" id="KW-1185">Reference proteome</keyword>
<dbReference type="SUPFAM" id="SSF143422">
    <property type="entry name" value="Transposase IS200-like"/>
    <property type="match status" value="1"/>
</dbReference>
<comment type="caution">
    <text evidence="2">The sequence shown here is derived from an EMBL/GenBank/DDBJ whole genome shotgun (WGS) entry which is preliminary data.</text>
</comment>
<evidence type="ECO:0000313" key="3">
    <source>
        <dbReference type="Proteomes" id="UP000315010"/>
    </source>
</evidence>
<dbReference type="InterPro" id="IPR002686">
    <property type="entry name" value="Transposase_17"/>
</dbReference>
<dbReference type="Gene3D" id="3.30.70.1290">
    <property type="entry name" value="Transposase IS200-like"/>
    <property type="match status" value="1"/>
</dbReference>
<dbReference type="PANTHER" id="PTHR36966">
    <property type="entry name" value="REP-ASSOCIATED TYROSINE TRANSPOSASE"/>
    <property type="match status" value="1"/>
</dbReference>
<evidence type="ECO:0000259" key="1">
    <source>
        <dbReference type="SMART" id="SM01321"/>
    </source>
</evidence>
<dbReference type="SMART" id="SM01321">
    <property type="entry name" value="Y1_Tnp"/>
    <property type="match status" value="1"/>
</dbReference>
<reference evidence="2 3" key="1">
    <citation type="submission" date="2019-02" db="EMBL/GenBank/DDBJ databases">
        <title>Deep-cultivation of Planctomycetes and their phenomic and genomic characterization uncovers novel biology.</title>
        <authorList>
            <person name="Wiegand S."/>
            <person name="Jogler M."/>
            <person name="Boedeker C."/>
            <person name="Pinto D."/>
            <person name="Vollmers J."/>
            <person name="Rivas-Marin E."/>
            <person name="Kohn T."/>
            <person name="Peeters S.H."/>
            <person name="Heuer A."/>
            <person name="Rast P."/>
            <person name="Oberbeckmann S."/>
            <person name="Bunk B."/>
            <person name="Jeske O."/>
            <person name="Meyerdierks A."/>
            <person name="Storesund J.E."/>
            <person name="Kallscheuer N."/>
            <person name="Luecker S."/>
            <person name="Lage O.M."/>
            <person name="Pohl T."/>
            <person name="Merkel B.J."/>
            <person name="Hornburger P."/>
            <person name="Mueller R.-W."/>
            <person name="Bruemmer F."/>
            <person name="Labrenz M."/>
            <person name="Spormann A.M."/>
            <person name="Op Den Camp H."/>
            <person name="Overmann J."/>
            <person name="Amann R."/>
            <person name="Jetten M.S.M."/>
            <person name="Mascher T."/>
            <person name="Medema M.H."/>
            <person name="Devos D.P."/>
            <person name="Kaster A.-K."/>
            <person name="Ovreas L."/>
            <person name="Rohde M."/>
            <person name="Galperin M.Y."/>
            <person name="Jogler C."/>
        </authorList>
    </citation>
    <scope>NUCLEOTIDE SEQUENCE [LARGE SCALE GENOMIC DNA]</scope>
    <source>
        <strain evidence="2 3">CA13</strain>
    </source>
</reference>
<dbReference type="GO" id="GO:0006313">
    <property type="term" value="P:DNA transposition"/>
    <property type="evidence" value="ECO:0007669"/>
    <property type="project" value="InterPro"/>
</dbReference>
<dbReference type="OrthoDB" id="9794403at2"/>
<organism evidence="2 3">
    <name type="scientific">Novipirellula herctigrandis</name>
    <dbReference type="NCBI Taxonomy" id="2527986"/>
    <lineage>
        <taxon>Bacteria</taxon>
        <taxon>Pseudomonadati</taxon>
        <taxon>Planctomycetota</taxon>
        <taxon>Planctomycetia</taxon>
        <taxon>Pirellulales</taxon>
        <taxon>Pirellulaceae</taxon>
        <taxon>Novipirellula</taxon>
    </lineage>
</organism>
<name>A0A5C5YZB6_9BACT</name>
<dbReference type="GO" id="GO:0043565">
    <property type="term" value="F:sequence-specific DNA binding"/>
    <property type="evidence" value="ECO:0007669"/>
    <property type="project" value="TreeGrafter"/>
</dbReference>